<protein>
    <submittedName>
        <fullName evidence="1">Uncharacterized protein</fullName>
    </submittedName>
</protein>
<gene>
    <name evidence="1" type="ORF">ECRASSUSDP1_LOCUS25254</name>
</gene>
<dbReference type="Proteomes" id="UP001295684">
    <property type="component" value="Unassembled WGS sequence"/>
</dbReference>
<evidence type="ECO:0000313" key="1">
    <source>
        <dbReference type="EMBL" id="CAI2383743.1"/>
    </source>
</evidence>
<name>A0AAD1Y1U4_EUPCR</name>
<accession>A0AAD1Y1U4</accession>
<evidence type="ECO:0000313" key="2">
    <source>
        <dbReference type="Proteomes" id="UP001295684"/>
    </source>
</evidence>
<dbReference type="AlphaFoldDB" id="A0AAD1Y1U4"/>
<dbReference type="EMBL" id="CAMPGE010026043">
    <property type="protein sequence ID" value="CAI2383743.1"/>
    <property type="molecule type" value="Genomic_DNA"/>
</dbReference>
<comment type="caution">
    <text evidence="1">The sequence shown here is derived from an EMBL/GenBank/DDBJ whole genome shotgun (WGS) entry which is preliminary data.</text>
</comment>
<keyword evidence="2" id="KW-1185">Reference proteome</keyword>
<sequence length="119" mass="13697">MRSKDPRIIVYPYRCWVCYQHSHLKQRLAVNHCNNPINSGIILSYLFKLILPLSLLSVSSILRLIHKILACTLFYSHSFGSLLATEPVGFESNYLTLFLFPTRKPLSATLYRKVSKLVV</sequence>
<proteinExistence type="predicted"/>
<organism evidence="1 2">
    <name type="scientific">Euplotes crassus</name>
    <dbReference type="NCBI Taxonomy" id="5936"/>
    <lineage>
        <taxon>Eukaryota</taxon>
        <taxon>Sar</taxon>
        <taxon>Alveolata</taxon>
        <taxon>Ciliophora</taxon>
        <taxon>Intramacronucleata</taxon>
        <taxon>Spirotrichea</taxon>
        <taxon>Hypotrichia</taxon>
        <taxon>Euplotida</taxon>
        <taxon>Euplotidae</taxon>
        <taxon>Moneuplotes</taxon>
    </lineage>
</organism>
<reference evidence="1" key="1">
    <citation type="submission" date="2023-07" db="EMBL/GenBank/DDBJ databases">
        <authorList>
            <consortium name="AG Swart"/>
            <person name="Singh M."/>
            <person name="Singh A."/>
            <person name="Seah K."/>
            <person name="Emmerich C."/>
        </authorList>
    </citation>
    <scope>NUCLEOTIDE SEQUENCE</scope>
    <source>
        <strain evidence="1">DP1</strain>
    </source>
</reference>